<dbReference type="InterPro" id="IPR039420">
    <property type="entry name" value="WalR-like"/>
</dbReference>
<keyword evidence="7" id="KW-1185">Reference proteome</keyword>
<evidence type="ECO:0000256" key="3">
    <source>
        <dbReference type="ARBA" id="ARBA00023125"/>
    </source>
</evidence>
<gene>
    <name evidence="6" type="ORF">J8F10_24625</name>
</gene>
<sequence>MSEPARSALHVLIVEDRPDTAQSWVDLLTLGGHTTRVASCGPDALSSAQTETPDVVLLDIGLPGMDGWEVARRLRADASGRPPFIIAMTGRGTVSDHHRSEGAGIDLHLVKPVDPFVLIQLLNQFRSVRNRSVAPSE</sequence>
<feature type="domain" description="Response regulatory" evidence="5">
    <location>
        <begin position="10"/>
        <end position="126"/>
    </location>
</feature>
<keyword evidence="1 4" id="KW-0597">Phosphoprotein</keyword>
<evidence type="ECO:0000256" key="2">
    <source>
        <dbReference type="ARBA" id="ARBA00023012"/>
    </source>
</evidence>
<dbReference type="SMART" id="SM00448">
    <property type="entry name" value="REC"/>
    <property type="match status" value="1"/>
</dbReference>
<dbReference type="SUPFAM" id="SSF52172">
    <property type="entry name" value="CheY-like"/>
    <property type="match status" value="1"/>
</dbReference>
<dbReference type="InterPro" id="IPR011006">
    <property type="entry name" value="CheY-like_superfamily"/>
</dbReference>
<dbReference type="Pfam" id="PF00072">
    <property type="entry name" value="Response_reg"/>
    <property type="match status" value="1"/>
</dbReference>
<dbReference type="Proteomes" id="UP000676565">
    <property type="component" value="Unassembled WGS sequence"/>
</dbReference>
<evidence type="ECO:0000256" key="4">
    <source>
        <dbReference type="PROSITE-ProRule" id="PRU00169"/>
    </source>
</evidence>
<name>A0ABS5BXH9_9BACT</name>
<keyword evidence="2" id="KW-0902">Two-component regulatory system</keyword>
<dbReference type="RefSeq" id="WP_210658441.1">
    <property type="nucleotide sequence ID" value="NZ_JAGKQQ010000001.1"/>
</dbReference>
<evidence type="ECO:0000313" key="6">
    <source>
        <dbReference type="EMBL" id="MBP3958446.1"/>
    </source>
</evidence>
<evidence type="ECO:0000259" key="5">
    <source>
        <dbReference type="PROSITE" id="PS50110"/>
    </source>
</evidence>
<dbReference type="PANTHER" id="PTHR48111">
    <property type="entry name" value="REGULATOR OF RPOS"/>
    <property type="match status" value="1"/>
</dbReference>
<keyword evidence="3" id="KW-0238">DNA-binding</keyword>
<dbReference type="InterPro" id="IPR001789">
    <property type="entry name" value="Sig_transdc_resp-reg_receiver"/>
</dbReference>
<dbReference type="EMBL" id="JAGKQQ010000001">
    <property type="protein sequence ID" value="MBP3958446.1"/>
    <property type="molecule type" value="Genomic_DNA"/>
</dbReference>
<accession>A0ABS5BXH9</accession>
<reference evidence="6 7" key="1">
    <citation type="submission" date="2021-04" db="EMBL/GenBank/DDBJ databases">
        <authorList>
            <person name="Ivanova A."/>
        </authorList>
    </citation>
    <scope>NUCLEOTIDE SEQUENCE [LARGE SCALE GENOMIC DNA]</scope>
    <source>
        <strain evidence="6 7">G18</strain>
    </source>
</reference>
<organism evidence="6 7">
    <name type="scientific">Gemmata palustris</name>
    <dbReference type="NCBI Taxonomy" id="2822762"/>
    <lineage>
        <taxon>Bacteria</taxon>
        <taxon>Pseudomonadati</taxon>
        <taxon>Planctomycetota</taxon>
        <taxon>Planctomycetia</taxon>
        <taxon>Gemmatales</taxon>
        <taxon>Gemmataceae</taxon>
        <taxon>Gemmata</taxon>
    </lineage>
</organism>
<evidence type="ECO:0000256" key="1">
    <source>
        <dbReference type="ARBA" id="ARBA00022553"/>
    </source>
</evidence>
<dbReference type="PANTHER" id="PTHR48111:SF40">
    <property type="entry name" value="PHOSPHATE REGULON TRANSCRIPTIONAL REGULATORY PROTEIN PHOB"/>
    <property type="match status" value="1"/>
</dbReference>
<evidence type="ECO:0000313" key="7">
    <source>
        <dbReference type="Proteomes" id="UP000676565"/>
    </source>
</evidence>
<dbReference type="Gene3D" id="3.40.50.2300">
    <property type="match status" value="1"/>
</dbReference>
<comment type="caution">
    <text evidence="6">The sequence shown here is derived from an EMBL/GenBank/DDBJ whole genome shotgun (WGS) entry which is preliminary data.</text>
</comment>
<proteinExistence type="predicted"/>
<dbReference type="PROSITE" id="PS50110">
    <property type="entry name" value="RESPONSE_REGULATORY"/>
    <property type="match status" value="1"/>
</dbReference>
<feature type="modified residue" description="4-aspartylphosphate" evidence="4">
    <location>
        <position position="59"/>
    </location>
</feature>
<protein>
    <submittedName>
        <fullName evidence="6">Response regulator</fullName>
    </submittedName>
</protein>